<organism evidence="4 5">
    <name type="scientific">Pseudobacter ginsenosidimutans</name>
    <dbReference type="NCBI Taxonomy" id="661488"/>
    <lineage>
        <taxon>Bacteria</taxon>
        <taxon>Pseudomonadati</taxon>
        <taxon>Bacteroidota</taxon>
        <taxon>Chitinophagia</taxon>
        <taxon>Chitinophagales</taxon>
        <taxon>Chitinophagaceae</taxon>
        <taxon>Pseudobacter</taxon>
    </lineage>
</organism>
<dbReference type="RefSeq" id="WP_130539625.1">
    <property type="nucleotide sequence ID" value="NZ_CP042431.1"/>
</dbReference>
<evidence type="ECO:0000313" key="4">
    <source>
        <dbReference type="EMBL" id="RZS75238.1"/>
    </source>
</evidence>
<name>A0A4Q7N3J7_9BACT</name>
<accession>A0A4Q7N3J7</accession>
<dbReference type="OrthoDB" id="641696at2"/>
<feature type="transmembrane region" description="Helical" evidence="1">
    <location>
        <begin position="92"/>
        <end position="111"/>
    </location>
</feature>
<dbReference type="Pfam" id="PF04773">
    <property type="entry name" value="FecR"/>
    <property type="match status" value="1"/>
</dbReference>
<dbReference type="Gene3D" id="2.60.120.1440">
    <property type="match status" value="1"/>
</dbReference>
<evidence type="ECO:0000259" key="3">
    <source>
        <dbReference type="Pfam" id="PF16344"/>
    </source>
</evidence>
<dbReference type="PANTHER" id="PTHR30273">
    <property type="entry name" value="PERIPLASMIC SIGNAL SENSOR AND SIGMA FACTOR ACTIVATOR FECR-RELATED"/>
    <property type="match status" value="1"/>
</dbReference>
<proteinExistence type="predicted"/>
<evidence type="ECO:0000256" key="1">
    <source>
        <dbReference type="SAM" id="Phobius"/>
    </source>
</evidence>
<keyword evidence="1" id="KW-0472">Membrane</keyword>
<feature type="domain" description="Protein FecR C-terminal" evidence="3">
    <location>
        <begin position="325"/>
        <end position="391"/>
    </location>
</feature>
<sequence>MENTDPILPLLYKHLQGTLTDDETVILDAWLAAEPRHQAFLDNLNNDQSLLEQLWLNQPANWAMVEAAITENLQSRIAAAQPSGRVIPLKRYWWVAASVLLFLSMGIYWWFHEGENQRDAIVSTTPAIIESGKNGAVLTLADGKQVVLDSLGNGLVAQQQGAQAILKNGQLIYAADQKITGAIVAYNTMSTPKGRQFQLILPDGTRAWLNAGSSIRYPTQFSGSDRVVDVTGEVYFEVAKDASKPFFASINNFTRVAVLGTSFNVNAYSNEPVTSMTLVDGKISVMVNDGNVVLMPGKQAQVFDGNVKIVSVDTSQVLAWKSGLFNLNNQSFVAIMRQIERWYDIEVVYENGVPNVPMVGEISRDVSLQGLLKNLERMGMKYRLEGRKLIVSGN</sequence>
<evidence type="ECO:0000259" key="2">
    <source>
        <dbReference type="Pfam" id="PF04773"/>
    </source>
</evidence>
<dbReference type="Pfam" id="PF16344">
    <property type="entry name" value="FecR_C"/>
    <property type="match status" value="1"/>
</dbReference>
<dbReference type="InterPro" id="IPR012373">
    <property type="entry name" value="Ferrdict_sens_TM"/>
</dbReference>
<comment type="caution">
    <text evidence="4">The sequence shown here is derived from an EMBL/GenBank/DDBJ whole genome shotgun (WGS) entry which is preliminary data.</text>
</comment>
<dbReference type="Gene3D" id="3.55.50.30">
    <property type="match status" value="1"/>
</dbReference>
<dbReference type="AlphaFoldDB" id="A0A4Q7N3J7"/>
<keyword evidence="1" id="KW-0812">Transmembrane</keyword>
<keyword evidence="5" id="KW-1185">Reference proteome</keyword>
<dbReference type="EMBL" id="SGXA01000001">
    <property type="protein sequence ID" value="RZS75238.1"/>
    <property type="molecule type" value="Genomic_DNA"/>
</dbReference>
<dbReference type="InterPro" id="IPR032508">
    <property type="entry name" value="FecR_C"/>
</dbReference>
<keyword evidence="1" id="KW-1133">Transmembrane helix</keyword>
<evidence type="ECO:0000313" key="5">
    <source>
        <dbReference type="Proteomes" id="UP000293874"/>
    </source>
</evidence>
<dbReference type="GO" id="GO:0016989">
    <property type="term" value="F:sigma factor antagonist activity"/>
    <property type="evidence" value="ECO:0007669"/>
    <property type="project" value="TreeGrafter"/>
</dbReference>
<gene>
    <name evidence="4" type="ORF">EV199_1101</name>
</gene>
<dbReference type="Proteomes" id="UP000293874">
    <property type="component" value="Unassembled WGS sequence"/>
</dbReference>
<dbReference type="InterPro" id="IPR006860">
    <property type="entry name" value="FecR"/>
</dbReference>
<dbReference type="PANTHER" id="PTHR30273:SF2">
    <property type="entry name" value="PROTEIN FECR"/>
    <property type="match status" value="1"/>
</dbReference>
<feature type="domain" description="FecR protein" evidence="2">
    <location>
        <begin position="188"/>
        <end position="283"/>
    </location>
</feature>
<protein>
    <submittedName>
        <fullName evidence="4">FecR family protein</fullName>
    </submittedName>
</protein>
<reference evidence="4 5" key="1">
    <citation type="submission" date="2019-02" db="EMBL/GenBank/DDBJ databases">
        <title>Genomic Encyclopedia of Type Strains, Phase IV (KMG-IV): sequencing the most valuable type-strain genomes for metagenomic binning, comparative biology and taxonomic classification.</title>
        <authorList>
            <person name="Goeker M."/>
        </authorList>
    </citation>
    <scope>NUCLEOTIDE SEQUENCE [LARGE SCALE GENOMIC DNA]</scope>
    <source>
        <strain evidence="4 5">DSM 18116</strain>
    </source>
</reference>